<dbReference type="EMBL" id="JBHUIM010000001">
    <property type="protein sequence ID" value="MFD2246375.1"/>
    <property type="molecule type" value="Genomic_DNA"/>
</dbReference>
<keyword evidence="1" id="KW-1133">Transmembrane helix</keyword>
<dbReference type="RefSeq" id="WP_250428094.1">
    <property type="nucleotide sequence ID" value="NZ_JALPRR010000001.1"/>
</dbReference>
<gene>
    <name evidence="2" type="ORF">ACFSKP_08930</name>
</gene>
<keyword evidence="1" id="KW-0812">Transmembrane</keyword>
<organism evidence="2 3">
    <name type="scientific">Pontibacter ruber</name>
    <dbReference type="NCBI Taxonomy" id="1343895"/>
    <lineage>
        <taxon>Bacteria</taxon>
        <taxon>Pseudomonadati</taxon>
        <taxon>Bacteroidota</taxon>
        <taxon>Cytophagia</taxon>
        <taxon>Cytophagales</taxon>
        <taxon>Hymenobacteraceae</taxon>
        <taxon>Pontibacter</taxon>
    </lineage>
</organism>
<feature type="transmembrane region" description="Helical" evidence="1">
    <location>
        <begin position="38"/>
        <end position="56"/>
    </location>
</feature>
<name>A0ABW5CWC1_9BACT</name>
<protein>
    <recommendedName>
        <fullName evidence="4">DUF378 domain-containing protein</fullName>
    </recommendedName>
</protein>
<accession>A0ABW5CWC1</accession>
<proteinExistence type="predicted"/>
<reference evidence="3" key="1">
    <citation type="journal article" date="2019" name="Int. J. Syst. Evol. Microbiol.">
        <title>The Global Catalogue of Microorganisms (GCM) 10K type strain sequencing project: providing services to taxonomists for standard genome sequencing and annotation.</title>
        <authorList>
            <consortium name="The Broad Institute Genomics Platform"/>
            <consortium name="The Broad Institute Genome Sequencing Center for Infectious Disease"/>
            <person name="Wu L."/>
            <person name="Ma J."/>
        </authorList>
    </citation>
    <scope>NUCLEOTIDE SEQUENCE [LARGE SCALE GENOMIC DNA]</scope>
    <source>
        <strain evidence="3">CGMCC 4.1782</strain>
    </source>
</reference>
<sequence>MKFLGLLLLLAGIVSLTLEFTGANLLVLNWLNQWGTNLSWAIRIAVTILGGIIYFIHRNDD</sequence>
<evidence type="ECO:0000256" key="1">
    <source>
        <dbReference type="SAM" id="Phobius"/>
    </source>
</evidence>
<evidence type="ECO:0000313" key="3">
    <source>
        <dbReference type="Proteomes" id="UP001597374"/>
    </source>
</evidence>
<comment type="caution">
    <text evidence="2">The sequence shown here is derived from an EMBL/GenBank/DDBJ whole genome shotgun (WGS) entry which is preliminary data.</text>
</comment>
<keyword evidence="1" id="KW-0472">Membrane</keyword>
<dbReference type="Proteomes" id="UP001597374">
    <property type="component" value="Unassembled WGS sequence"/>
</dbReference>
<evidence type="ECO:0008006" key="4">
    <source>
        <dbReference type="Google" id="ProtNLM"/>
    </source>
</evidence>
<evidence type="ECO:0000313" key="2">
    <source>
        <dbReference type="EMBL" id="MFD2246375.1"/>
    </source>
</evidence>
<keyword evidence="3" id="KW-1185">Reference proteome</keyword>